<name>A0AAD3CWT4_9STRA</name>
<dbReference type="AlphaFoldDB" id="A0AAD3CWT4"/>
<evidence type="ECO:0000313" key="3">
    <source>
        <dbReference type="EMBL" id="GFH53618.1"/>
    </source>
</evidence>
<keyword evidence="2" id="KW-0732">Signal</keyword>
<protein>
    <submittedName>
        <fullName evidence="3">Uncharacterized protein</fullName>
    </submittedName>
</protein>
<evidence type="ECO:0000256" key="1">
    <source>
        <dbReference type="SAM" id="MobiDB-lite"/>
    </source>
</evidence>
<reference evidence="3 4" key="1">
    <citation type="journal article" date="2021" name="Sci. Rep.">
        <title>The genome of the diatom Chaetoceros tenuissimus carries an ancient integrated fragment of an extant virus.</title>
        <authorList>
            <person name="Hongo Y."/>
            <person name="Kimura K."/>
            <person name="Takaki Y."/>
            <person name="Yoshida Y."/>
            <person name="Baba S."/>
            <person name="Kobayashi G."/>
            <person name="Nagasaki K."/>
            <person name="Hano T."/>
            <person name="Tomaru Y."/>
        </authorList>
    </citation>
    <scope>NUCLEOTIDE SEQUENCE [LARGE SCALE GENOMIC DNA]</scope>
    <source>
        <strain evidence="3 4">NIES-3715</strain>
    </source>
</reference>
<dbReference type="EMBL" id="BLLK01000047">
    <property type="protein sequence ID" value="GFH53618.1"/>
    <property type="molecule type" value="Genomic_DNA"/>
</dbReference>
<keyword evidence="4" id="KW-1185">Reference proteome</keyword>
<feature type="region of interest" description="Disordered" evidence="1">
    <location>
        <begin position="545"/>
        <end position="568"/>
    </location>
</feature>
<comment type="caution">
    <text evidence="3">The sequence shown here is derived from an EMBL/GenBank/DDBJ whole genome shotgun (WGS) entry which is preliminary data.</text>
</comment>
<evidence type="ECO:0000256" key="2">
    <source>
        <dbReference type="SAM" id="SignalP"/>
    </source>
</evidence>
<accession>A0AAD3CWT4</accession>
<organism evidence="3 4">
    <name type="scientific">Chaetoceros tenuissimus</name>
    <dbReference type="NCBI Taxonomy" id="426638"/>
    <lineage>
        <taxon>Eukaryota</taxon>
        <taxon>Sar</taxon>
        <taxon>Stramenopiles</taxon>
        <taxon>Ochrophyta</taxon>
        <taxon>Bacillariophyta</taxon>
        <taxon>Coscinodiscophyceae</taxon>
        <taxon>Chaetocerotophycidae</taxon>
        <taxon>Chaetocerotales</taxon>
        <taxon>Chaetocerotaceae</taxon>
        <taxon>Chaetoceros</taxon>
    </lineage>
</organism>
<gene>
    <name evidence="3" type="ORF">CTEN210_10094</name>
</gene>
<feature type="chain" id="PRO_5042243651" evidence="2">
    <location>
        <begin position="24"/>
        <end position="568"/>
    </location>
</feature>
<evidence type="ECO:0000313" key="4">
    <source>
        <dbReference type="Proteomes" id="UP001054902"/>
    </source>
</evidence>
<sequence>MKYNLSAASWMLIAASTLRITTSFSPVTLKNPHISQHQKIYGTNDDNQWDYDEDYEEDDIPKKNLDGKPNLGINLELDPLTKEQAEELKREAAESINKAFDGRMDEIENLKGQVQKDFEKSKEAMRFASDLRAAEQTEKLMGKIDQMSNEFLSKNEELRTGTKMAARADRAMAGKGLQLGSWGKISGMDVLTSAAGGLGGAGLLGSVSAANSVDSKTTESSIEVDTQVKQESRIMVVCDDKKDKQVKQVLDRFEAILGDTFPTAIAVDSYNPAAVIPMGGNNAQCCIIVSTSLSNGQSSAENILGRVLKRTLAGGGGSMSKPPTHIVVVTPLGTERIEQFPYSMQNMMGGGKLKKAREVEEVAIATVKGRFIGDASTASLDYTIVKLGEIVNDDKIANGKDGVLNIQPGDVLDGNVGVEAAASTLVQAVALRPSARNATLSVVGAVDGAVDTQLWDDFFLRLDGPELWRSEELAIGDVELETKFEGLASYMEQWSDRFNNGAKGTGLTTPVTVSPSRFRNEPDVPNVIRKYGVCLEFKQLQQVQHTSPSQKSASWRRCLESNKNQASH</sequence>
<proteinExistence type="predicted"/>
<dbReference type="Proteomes" id="UP001054902">
    <property type="component" value="Unassembled WGS sequence"/>
</dbReference>
<feature type="signal peptide" evidence="2">
    <location>
        <begin position="1"/>
        <end position="23"/>
    </location>
</feature>